<evidence type="ECO:0000313" key="1">
    <source>
        <dbReference type="EMBL" id="GAA2929363.1"/>
    </source>
</evidence>
<organism evidence="1 2">
    <name type="scientific">Streptomyces enissocaesilis</name>
    <dbReference type="NCBI Taxonomy" id="332589"/>
    <lineage>
        <taxon>Bacteria</taxon>
        <taxon>Bacillati</taxon>
        <taxon>Actinomycetota</taxon>
        <taxon>Actinomycetes</taxon>
        <taxon>Kitasatosporales</taxon>
        <taxon>Streptomycetaceae</taxon>
        <taxon>Streptomyces</taxon>
        <taxon>Streptomyces rochei group</taxon>
    </lineage>
</organism>
<evidence type="ECO:0000313" key="2">
    <source>
        <dbReference type="Proteomes" id="UP001500403"/>
    </source>
</evidence>
<accession>A0ABN3WVL1</accession>
<sequence>MTARPVESVISPLLSVPVVPEPAAALLLAGLGLAPRTTIPAWITDPGLRADILTGFMDIPDDLRGA</sequence>
<reference evidence="1 2" key="1">
    <citation type="journal article" date="2019" name="Int. J. Syst. Evol. Microbiol.">
        <title>The Global Catalogue of Microorganisms (GCM) 10K type strain sequencing project: providing services to taxonomists for standard genome sequencing and annotation.</title>
        <authorList>
            <consortium name="The Broad Institute Genomics Platform"/>
            <consortium name="The Broad Institute Genome Sequencing Center for Infectious Disease"/>
            <person name="Wu L."/>
            <person name="Ma J."/>
        </authorList>
    </citation>
    <scope>NUCLEOTIDE SEQUENCE [LARGE SCALE GENOMIC DNA]</scope>
    <source>
        <strain evidence="1 2">JCM 9088</strain>
    </source>
</reference>
<name>A0ABN3WVL1_9ACTN</name>
<dbReference type="Proteomes" id="UP001500403">
    <property type="component" value="Unassembled WGS sequence"/>
</dbReference>
<protein>
    <submittedName>
        <fullName evidence="1">Uncharacterized protein</fullName>
    </submittedName>
</protein>
<dbReference type="EMBL" id="BAAAUD010000013">
    <property type="protein sequence ID" value="GAA2929363.1"/>
    <property type="molecule type" value="Genomic_DNA"/>
</dbReference>
<proteinExistence type="predicted"/>
<gene>
    <name evidence="1" type="ORF">GCM10010446_12380</name>
</gene>
<keyword evidence="2" id="KW-1185">Reference proteome</keyword>
<comment type="caution">
    <text evidence="1">The sequence shown here is derived from an EMBL/GenBank/DDBJ whole genome shotgun (WGS) entry which is preliminary data.</text>
</comment>